<sequence>MITTNVLSQNGRFQATFKRVEQKYLLTSAQYQSLMEKLETTLQVDQYGSQTIRSIYYDTQDYFFARKQLTKQSFREKLRLRTYGQATLESPAYIELKKKLSGITYKRRISSSKLSAVNYMKQQTNLPQVCQDQPGFSEITTFVEQWPLVNETEIAYERTACFGILDPSIRVTFDENIRWKKVTSDNKYHFLLEPGTVVMEIKVMNAIPYPWSKIFSQLELRPRPFSKYGMAYKYGLIKEDSQYAH</sequence>
<evidence type="ECO:0000313" key="2">
    <source>
        <dbReference type="EMBL" id="KRL38538.1"/>
    </source>
</evidence>
<evidence type="ECO:0000313" key="3">
    <source>
        <dbReference type="Proteomes" id="UP000051155"/>
    </source>
</evidence>
<dbReference type="EMBL" id="AZEG01000004">
    <property type="protein sequence ID" value="KRL38538.1"/>
    <property type="molecule type" value="Genomic_DNA"/>
</dbReference>
<keyword evidence="3" id="KW-1185">Reference proteome</keyword>
<dbReference type="Gene3D" id="3.20.100.30">
    <property type="entry name" value="VTC, catalytic tunnel domain"/>
    <property type="match status" value="1"/>
</dbReference>
<feature type="domain" description="VTC" evidence="1">
    <location>
        <begin position="19"/>
        <end position="233"/>
    </location>
</feature>
<dbReference type="InterPro" id="IPR033469">
    <property type="entry name" value="CYTH-like_dom_sf"/>
</dbReference>
<reference evidence="2 3" key="1">
    <citation type="journal article" date="2015" name="Genome Announc.">
        <title>Expanding the biotechnology potential of lactobacilli through comparative genomics of 213 strains and associated genera.</title>
        <authorList>
            <person name="Sun Z."/>
            <person name="Harris H.M."/>
            <person name="McCann A."/>
            <person name="Guo C."/>
            <person name="Argimon S."/>
            <person name="Zhang W."/>
            <person name="Yang X."/>
            <person name="Jeffery I.B."/>
            <person name="Cooney J.C."/>
            <person name="Kagawa T.F."/>
            <person name="Liu W."/>
            <person name="Song Y."/>
            <person name="Salvetti E."/>
            <person name="Wrobel A."/>
            <person name="Rasinkangas P."/>
            <person name="Parkhill J."/>
            <person name="Rea M.C."/>
            <person name="O'Sullivan O."/>
            <person name="Ritari J."/>
            <person name="Douillard F.P."/>
            <person name="Paul Ross R."/>
            <person name="Yang R."/>
            <person name="Briner A.E."/>
            <person name="Felis G.E."/>
            <person name="de Vos W.M."/>
            <person name="Barrangou R."/>
            <person name="Klaenhammer T.R."/>
            <person name="Caufield P.W."/>
            <person name="Cui Y."/>
            <person name="Zhang H."/>
            <person name="O'Toole P.W."/>
        </authorList>
    </citation>
    <scope>NUCLEOTIDE SEQUENCE [LARGE SCALE GENOMIC DNA]</scope>
    <source>
        <strain evidence="2 3">DSM 19971</strain>
    </source>
</reference>
<dbReference type="OrthoDB" id="185578at2"/>
<dbReference type="InterPro" id="IPR018966">
    <property type="entry name" value="VTC_domain"/>
</dbReference>
<evidence type="ECO:0000259" key="1">
    <source>
        <dbReference type="Pfam" id="PF09359"/>
    </source>
</evidence>
<dbReference type="AlphaFoldDB" id="A0A0R1Q7Z4"/>
<organism evidence="2 3">
    <name type="scientific">Liquorilactobacillus uvarum DSM 19971</name>
    <dbReference type="NCBI Taxonomy" id="1423812"/>
    <lineage>
        <taxon>Bacteria</taxon>
        <taxon>Bacillati</taxon>
        <taxon>Bacillota</taxon>
        <taxon>Bacilli</taxon>
        <taxon>Lactobacillales</taxon>
        <taxon>Lactobacillaceae</taxon>
        <taxon>Liquorilactobacillus</taxon>
    </lineage>
</organism>
<dbReference type="CDD" id="cd07750">
    <property type="entry name" value="PolyPPase_VTC_like"/>
    <property type="match status" value="1"/>
</dbReference>
<accession>A0A0R1Q7Z4</accession>
<dbReference type="Proteomes" id="UP000051155">
    <property type="component" value="Unassembled WGS sequence"/>
</dbReference>
<dbReference type="GO" id="GO:0006799">
    <property type="term" value="P:polyphosphate biosynthetic process"/>
    <property type="evidence" value="ECO:0007669"/>
    <property type="project" value="UniProtKB-ARBA"/>
</dbReference>
<dbReference type="Pfam" id="PF09359">
    <property type="entry name" value="VTC"/>
    <property type="match status" value="1"/>
</dbReference>
<dbReference type="RefSeq" id="WP_057736192.1">
    <property type="nucleotide sequence ID" value="NZ_AZEG01000004.1"/>
</dbReference>
<name>A0A0R1Q7Z4_9LACO</name>
<comment type="caution">
    <text evidence="2">The sequence shown here is derived from an EMBL/GenBank/DDBJ whole genome shotgun (WGS) entry which is preliminary data.</text>
</comment>
<dbReference type="STRING" id="1423812.FD20_GL001745"/>
<dbReference type="PATRIC" id="fig|1423812.3.peg.1857"/>
<dbReference type="SUPFAM" id="SSF55154">
    <property type="entry name" value="CYTH-like phosphatases"/>
    <property type="match status" value="1"/>
</dbReference>
<dbReference type="InterPro" id="IPR042267">
    <property type="entry name" value="VTC_sf"/>
</dbReference>
<protein>
    <recommendedName>
        <fullName evidence="1">VTC domain-containing protein</fullName>
    </recommendedName>
</protein>
<proteinExistence type="predicted"/>
<gene>
    <name evidence="2" type="ORF">FD20_GL001745</name>
</gene>